<organism evidence="1 2">
    <name type="scientific">Emiliania huxleyi (strain CCMP1516)</name>
    <dbReference type="NCBI Taxonomy" id="280463"/>
    <lineage>
        <taxon>Eukaryota</taxon>
        <taxon>Haptista</taxon>
        <taxon>Haptophyta</taxon>
        <taxon>Prymnesiophyceae</taxon>
        <taxon>Isochrysidales</taxon>
        <taxon>Noelaerhabdaceae</taxon>
        <taxon>Emiliania</taxon>
    </lineage>
</organism>
<evidence type="ECO:0008006" key="3">
    <source>
        <dbReference type="Google" id="ProtNLM"/>
    </source>
</evidence>
<dbReference type="SUPFAM" id="SSF51197">
    <property type="entry name" value="Clavaminate synthase-like"/>
    <property type="match status" value="1"/>
</dbReference>
<sequence>MHLAAYAGQPRMLDLLEQHGAIRDCRYHVQAGDGLQVQGMTAAAREAYAAALRLPSACEDARSRLVRLEESDAIASPGARRQDAAQTVARLAKWGADKLSVDTSSPGWVQHAVELWQGQGVVAFPSMLNASMVRALRDRARAALLDGSRRNYAAGYRAAGDKGSLRQWVYLAVDESHGVLQSVAQVLSPFLADALQSSRQLVGELAVLRTRAGSVAQDWHVDTFFADKRVAAVQISLTDTEAAQGALEVLPADASGPNVKLPLPEGSVTLYRLDYWHRGGGHTLSGREDRIVLTSVLVGEHGFVPCENDINMLPEDRGRWWIMGEHVVAASEEASSTREGASPP</sequence>
<dbReference type="InterPro" id="IPR008775">
    <property type="entry name" value="Phytyl_CoA_dOase-like"/>
</dbReference>
<dbReference type="GeneID" id="17262159"/>
<dbReference type="RefSeq" id="XP_005768483.1">
    <property type="nucleotide sequence ID" value="XM_005768426.1"/>
</dbReference>
<dbReference type="Gene3D" id="2.60.120.620">
    <property type="entry name" value="q2cbj1_9rhob like domain"/>
    <property type="match status" value="1"/>
</dbReference>
<dbReference type="Proteomes" id="UP000013827">
    <property type="component" value="Unassembled WGS sequence"/>
</dbReference>
<keyword evidence="2" id="KW-1185">Reference proteome</keyword>
<accession>A0A0D3IXR9</accession>
<dbReference type="KEGG" id="ehx:EMIHUDRAFT_211122"/>
<dbReference type="PaxDb" id="2903-EOD16054"/>
<evidence type="ECO:0000313" key="1">
    <source>
        <dbReference type="EnsemblProtists" id="EOD16054"/>
    </source>
</evidence>
<dbReference type="HOGENOM" id="CLU_827509_0_0_1"/>
<dbReference type="EnsemblProtists" id="EOD16054">
    <property type="protein sequence ID" value="EOD16054"/>
    <property type="gene ID" value="EMIHUDRAFT_211122"/>
</dbReference>
<evidence type="ECO:0000313" key="2">
    <source>
        <dbReference type="Proteomes" id="UP000013827"/>
    </source>
</evidence>
<reference evidence="1" key="2">
    <citation type="submission" date="2024-10" db="UniProtKB">
        <authorList>
            <consortium name="EnsemblProtists"/>
        </authorList>
    </citation>
    <scope>IDENTIFICATION</scope>
</reference>
<dbReference type="AlphaFoldDB" id="A0A0D3IXR9"/>
<dbReference type="Pfam" id="PF05721">
    <property type="entry name" value="PhyH"/>
    <property type="match status" value="1"/>
</dbReference>
<proteinExistence type="predicted"/>
<protein>
    <recommendedName>
        <fullName evidence="3">Fe2OG dioxygenase domain-containing protein</fullName>
    </recommendedName>
</protein>
<reference evidence="2" key="1">
    <citation type="journal article" date="2013" name="Nature">
        <title>Pan genome of the phytoplankton Emiliania underpins its global distribution.</title>
        <authorList>
            <person name="Read B.A."/>
            <person name="Kegel J."/>
            <person name="Klute M.J."/>
            <person name="Kuo A."/>
            <person name="Lefebvre S.C."/>
            <person name="Maumus F."/>
            <person name="Mayer C."/>
            <person name="Miller J."/>
            <person name="Monier A."/>
            <person name="Salamov A."/>
            <person name="Young J."/>
            <person name="Aguilar M."/>
            <person name="Claverie J.M."/>
            <person name="Frickenhaus S."/>
            <person name="Gonzalez K."/>
            <person name="Herman E.K."/>
            <person name="Lin Y.C."/>
            <person name="Napier J."/>
            <person name="Ogata H."/>
            <person name="Sarno A.F."/>
            <person name="Shmutz J."/>
            <person name="Schroeder D."/>
            <person name="de Vargas C."/>
            <person name="Verret F."/>
            <person name="von Dassow P."/>
            <person name="Valentin K."/>
            <person name="Van de Peer Y."/>
            <person name="Wheeler G."/>
            <person name="Dacks J.B."/>
            <person name="Delwiche C.F."/>
            <person name="Dyhrman S.T."/>
            <person name="Glockner G."/>
            <person name="John U."/>
            <person name="Richards T."/>
            <person name="Worden A.Z."/>
            <person name="Zhang X."/>
            <person name="Grigoriev I.V."/>
            <person name="Allen A.E."/>
            <person name="Bidle K."/>
            <person name="Borodovsky M."/>
            <person name="Bowler C."/>
            <person name="Brownlee C."/>
            <person name="Cock J.M."/>
            <person name="Elias M."/>
            <person name="Gladyshev V.N."/>
            <person name="Groth M."/>
            <person name="Guda C."/>
            <person name="Hadaegh A."/>
            <person name="Iglesias-Rodriguez M.D."/>
            <person name="Jenkins J."/>
            <person name="Jones B.M."/>
            <person name="Lawson T."/>
            <person name="Leese F."/>
            <person name="Lindquist E."/>
            <person name="Lobanov A."/>
            <person name="Lomsadze A."/>
            <person name="Malik S.B."/>
            <person name="Marsh M.E."/>
            <person name="Mackinder L."/>
            <person name="Mock T."/>
            <person name="Mueller-Roeber B."/>
            <person name="Pagarete A."/>
            <person name="Parker M."/>
            <person name="Probert I."/>
            <person name="Quesneville H."/>
            <person name="Raines C."/>
            <person name="Rensing S.A."/>
            <person name="Riano-Pachon D.M."/>
            <person name="Richier S."/>
            <person name="Rokitta S."/>
            <person name="Shiraiwa Y."/>
            <person name="Soanes D.M."/>
            <person name="van der Giezen M."/>
            <person name="Wahlund T.M."/>
            <person name="Williams B."/>
            <person name="Wilson W."/>
            <person name="Wolfe G."/>
            <person name="Wurch L.L."/>
        </authorList>
    </citation>
    <scope>NUCLEOTIDE SEQUENCE</scope>
</reference>
<name>A0A0D3IXR9_EMIH1</name>